<dbReference type="Gene3D" id="3.40.50.10490">
    <property type="entry name" value="Glucose-6-phosphate isomerase like protein, domain 1"/>
    <property type="match status" value="1"/>
</dbReference>
<dbReference type="CDD" id="cd05013">
    <property type="entry name" value="SIS_RpiR"/>
    <property type="match status" value="1"/>
</dbReference>
<dbReference type="GO" id="GO:0003677">
    <property type="term" value="F:DNA binding"/>
    <property type="evidence" value="ECO:0007669"/>
    <property type="project" value="UniProtKB-KW"/>
</dbReference>
<dbReference type="InterPro" id="IPR000281">
    <property type="entry name" value="HTH_RpiR"/>
</dbReference>
<name>A0A2S6ADU3_9NOCA</name>
<dbReference type="SUPFAM" id="SSF46689">
    <property type="entry name" value="Homeodomain-like"/>
    <property type="match status" value="1"/>
</dbReference>
<dbReference type="GO" id="GO:0097367">
    <property type="term" value="F:carbohydrate derivative binding"/>
    <property type="evidence" value="ECO:0007669"/>
    <property type="project" value="InterPro"/>
</dbReference>
<dbReference type="SUPFAM" id="SSF53697">
    <property type="entry name" value="SIS domain"/>
    <property type="match status" value="1"/>
</dbReference>
<accession>A0A2S6ADU3</accession>
<dbReference type="Proteomes" id="UP000238356">
    <property type="component" value="Unassembled WGS sequence"/>
</dbReference>
<sequence>MAATSEQSTSGPASFDELLAELRRRLDSMSPSHRKLAERVMSDPETVAFMTVSELASAVGVNQATVVRFANGLGLQGYPGLIRLCREHLQEQAQLLRRFDSMEQLGNAGSGVLEQAAALDQANIARTFARIEEPTWHRVVEHLARDAHVHVLGLRKSHAPAYLLGYLLGMLREDVHTINGAAGSLTDELRRVRAGDCFVAISIHRYSTDTVRAAQWASDRGAHVVALTDNAGSPLATTAHDCFLVDASSASVLRSMTAFTALAQALAAGVAQTLGHSVRSTLLEEENLLSSFGIYRSGTTSARG</sequence>
<protein>
    <submittedName>
        <fullName evidence="6">MurR/RpiR family transcriptional regulator</fullName>
    </submittedName>
</protein>
<dbReference type="Pfam" id="PF01418">
    <property type="entry name" value="HTH_6"/>
    <property type="match status" value="1"/>
</dbReference>
<organism evidence="6 7">
    <name type="scientific">Nocardia nova</name>
    <dbReference type="NCBI Taxonomy" id="37330"/>
    <lineage>
        <taxon>Bacteria</taxon>
        <taxon>Bacillati</taxon>
        <taxon>Actinomycetota</taxon>
        <taxon>Actinomycetes</taxon>
        <taxon>Mycobacteriales</taxon>
        <taxon>Nocardiaceae</taxon>
        <taxon>Nocardia</taxon>
    </lineage>
</organism>
<keyword evidence="1" id="KW-0805">Transcription regulation</keyword>
<dbReference type="Gene3D" id="1.10.10.10">
    <property type="entry name" value="Winged helix-like DNA-binding domain superfamily/Winged helix DNA-binding domain"/>
    <property type="match status" value="1"/>
</dbReference>
<evidence type="ECO:0000256" key="1">
    <source>
        <dbReference type="ARBA" id="ARBA00023015"/>
    </source>
</evidence>
<feature type="domain" description="HTH rpiR-type" evidence="4">
    <location>
        <begin position="16"/>
        <end position="92"/>
    </location>
</feature>
<dbReference type="GO" id="GO:0003700">
    <property type="term" value="F:DNA-binding transcription factor activity"/>
    <property type="evidence" value="ECO:0007669"/>
    <property type="project" value="InterPro"/>
</dbReference>
<dbReference type="PROSITE" id="PS51464">
    <property type="entry name" value="SIS"/>
    <property type="match status" value="1"/>
</dbReference>
<keyword evidence="7" id="KW-1185">Reference proteome</keyword>
<evidence type="ECO:0000313" key="6">
    <source>
        <dbReference type="EMBL" id="PPJ32248.1"/>
    </source>
</evidence>
<dbReference type="InterPro" id="IPR009057">
    <property type="entry name" value="Homeodomain-like_sf"/>
</dbReference>
<dbReference type="Pfam" id="PF01380">
    <property type="entry name" value="SIS"/>
    <property type="match status" value="1"/>
</dbReference>
<dbReference type="PANTHER" id="PTHR30514">
    <property type="entry name" value="GLUCOKINASE"/>
    <property type="match status" value="1"/>
</dbReference>
<dbReference type="GO" id="GO:1901135">
    <property type="term" value="P:carbohydrate derivative metabolic process"/>
    <property type="evidence" value="ECO:0007669"/>
    <property type="project" value="InterPro"/>
</dbReference>
<evidence type="ECO:0000259" key="5">
    <source>
        <dbReference type="PROSITE" id="PS51464"/>
    </source>
</evidence>
<dbReference type="InterPro" id="IPR046348">
    <property type="entry name" value="SIS_dom_sf"/>
</dbReference>
<dbReference type="RefSeq" id="WP_104362630.1">
    <property type="nucleotide sequence ID" value="NZ_PSZD01000002.1"/>
</dbReference>
<comment type="caution">
    <text evidence="6">The sequence shown here is derived from an EMBL/GenBank/DDBJ whole genome shotgun (WGS) entry which is preliminary data.</text>
</comment>
<dbReference type="InterPro" id="IPR036388">
    <property type="entry name" value="WH-like_DNA-bd_sf"/>
</dbReference>
<keyword evidence="3" id="KW-0804">Transcription</keyword>
<evidence type="ECO:0000256" key="3">
    <source>
        <dbReference type="ARBA" id="ARBA00023163"/>
    </source>
</evidence>
<evidence type="ECO:0000256" key="2">
    <source>
        <dbReference type="ARBA" id="ARBA00023125"/>
    </source>
</evidence>
<reference evidence="6 7" key="1">
    <citation type="submission" date="2018-02" db="EMBL/GenBank/DDBJ databases">
        <title>8 Nocardia nova and 1 Nocardia cyriacigeorgica strain used for evolution to TMP-SMX.</title>
        <authorList>
            <person name="Mehta H."/>
            <person name="Weng J."/>
            <person name="Shamoo Y."/>
        </authorList>
    </citation>
    <scope>NUCLEOTIDE SEQUENCE [LARGE SCALE GENOMIC DNA]</scope>
    <source>
        <strain evidence="6 7">BAA2227</strain>
    </source>
</reference>
<dbReference type="InterPro" id="IPR001347">
    <property type="entry name" value="SIS_dom"/>
</dbReference>
<dbReference type="InterPro" id="IPR035472">
    <property type="entry name" value="RpiR-like_SIS"/>
</dbReference>
<gene>
    <name evidence="6" type="ORF">C5F51_03350</name>
</gene>
<dbReference type="AlphaFoldDB" id="A0A2S6ADU3"/>
<dbReference type="InterPro" id="IPR047640">
    <property type="entry name" value="RpiR-like"/>
</dbReference>
<dbReference type="PROSITE" id="PS51071">
    <property type="entry name" value="HTH_RPIR"/>
    <property type="match status" value="1"/>
</dbReference>
<keyword evidence="2" id="KW-0238">DNA-binding</keyword>
<dbReference type="PANTHER" id="PTHR30514:SF18">
    <property type="entry name" value="RPIR-FAMILY TRANSCRIPTIONAL REGULATOR"/>
    <property type="match status" value="1"/>
</dbReference>
<evidence type="ECO:0000259" key="4">
    <source>
        <dbReference type="PROSITE" id="PS51071"/>
    </source>
</evidence>
<evidence type="ECO:0000313" key="7">
    <source>
        <dbReference type="Proteomes" id="UP000238356"/>
    </source>
</evidence>
<proteinExistence type="predicted"/>
<dbReference type="EMBL" id="PSZD01000002">
    <property type="protein sequence ID" value="PPJ32248.1"/>
    <property type="molecule type" value="Genomic_DNA"/>
</dbReference>
<feature type="domain" description="SIS" evidence="5">
    <location>
        <begin position="139"/>
        <end position="281"/>
    </location>
</feature>